<evidence type="ECO:0000313" key="3">
    <source>
        <dbReference type="Proteomes" id="UP000721415"/>
    </source>
</evidence>
<dbReference type="Pfam" id="PF13432">
    <property type="entry name" value="TPR_16"/>
    <property type="match status" value="1"/>
</dbReference>
<sequence length="421" mass="49662">MTDISEIIYEIESFSEISDQVAMLEQVVNQALITEEDKEQLLLYFAKQWGKLGYRDLQIHYLVQAYHQHAKANTAYQIAKSFLELNAISEAKNWFQQIDTSDYDYDIWLLAAELSKEEFQIKQALKIYQSLIQKVPEKYQGYEKLAELYDHQKISEKAIYYYEILLDYFGQEDPNLIRKWRTHLLTLYTTEEIIDFQKIEKFIQNNETITMSADDQYLLAYAFYSGKQFHKAIQAGEKAIQMNPDHLEAGFLLLELYATISDPQNFKRILQFLTKAIPIYDDSIKECLEWAEYMKLYTADFIDAITAYLALEDDPSIRYQIIKSILEYHLQTNQLQAAKDVLETYQDEFTHMPNFTYLKGRFYFASKNYSLAIKFFENALDALAEEEDLMDYLFKAYQALGLEHKAQELSEQYPNSLSHEQ</sequence>
<protein>
    <recommendedName>
        <fullName evidence="4">Tetratricopeptide repeat protein</fullName>
    </recommendedName>
</protein>
<dbReference type="SUPFAM" id="SSF48452">
    <property type="entry name" value="TPR-like"/>
    <property type="match status" value="2"/>
</dbReference>
<evidence type="ECO:0000256" key="1">
    <source>
        <dbReference type="PROSITE-ProRule" id="PRU00339"/>
    </source>
</evidence>
<feature type="repeat" description="TPR" evidence="1">
    <location>
        <begin position="213"/>
        <end position="246"/>
    </location>
</feature>
<evidence type="ECO:0008006" key="4">
    <source>
        <dbReference type="Google" id="ProtNLM"/>
    </source>
</evidence>
<proteinExistence type="predicted"/>
<dbReference type="InterPro" id="IPR019734">
    <property type="entry name" value="TPR_rpt"/>
</dbReference>
<dbReference type="EMBL" id="JACBXQ010000001">
    <property type="protein sequence ID" value="MBG9985474.1"/>
    <property type="molecule type" value="Genomic_DNA"/>
</dbReference>
<reference evidence="2 3" key="1">
    <citation type="submission" date="2020-07" db="EMBL/GenBank/DDBJ databases">
        <title>Facklamia lactis sp. nov., isolated from raw milk.</title>
        <authorList>
            <person name="Doll E.V."/>
            <person name="Huptas C."/>
            <person name="Staib L."/>
            <person name="Wenning M."/>
            <person name="Scherer S."/>
        </authorList>
    </citation>
    <scope>NUCLEOTIDE SEQUENCE [LARGE SCALE GENOMIC DNA]</scope>
    <source>
        <strain evidence="2 3">DSM 111018</strain>
    </source>
</reference>
<name>A0ABS0LQ94_9LACT</name>
<keyword evidence="1" id="KW-0802">TPR repeat</keyword>
<accession>A0ABS0LQ94</accession>
<dbReference type="InterPro" id="IPR011990">
    <property type="entry name" value="TPR-like_helical_dom_sf"/>
</dbReference>
<dbReference type="RefSeq" id="WP_197113806.1">
    <property type="nucleotide sequence ID" value="NZ_JACBXQ010000001.1"/>
</dbReference>
<dbReference type="Gene3D" id="1.25.40.10">
    <property type="entry name" value="Tetratricopeptide repeat domain"/>
    <property type="match status" value="3"/>
</dbReference>
<dbReference type="PROSITE" id="PS50005">
    <property type="entry name" value="TPR"/>
    <property type="match status" value="1"/>
</dbReference>
<evidence type="ECO:0000313" key="2">
    <source>
        <dbReference type="EMBL" id="MBG9985474.1"/>
    </source>
</evidence>
<organism evidence="2 3">
    <name type="scientific">Facklamia lactis</name>
    <dbReference type="NCBI Taxonomy" id="2749967"/>
    <lineage>
        <taxon>Bacteria</taxon>
        <taxon>Bacillati</taxon>
        <taxon>Bacillota</taxon>
        <taxon>Bacilli</taxon>
        <taxon>Lactobacillales</taxon>
        <taxon>Aerococcaceae</taxon>
        <taxon>Facklamia</taxon>
    </lineage>
</organism>
<dbReference type="Proteomes" id="UP000721415">
    <property type="component" value="Unassembled WGS sequence"/>
</dbReference>
<dbReference type="SMART" id="SM00028">
    <property type="entry name" value="TPR"/>
    <property type="match status" value="4"/>
</dbReference>
<keyword evidence="3" id="KW-1185">Reference proteome</keyword>
<comment type="caution">
    <text evidence="2">The sequence shown here is derived from an EMBL/GenBank/DDBJ whole genome shotgun (WGS) entry which is preliminary data.</text>
</comment>
<gene>
    <name evidence="2" type="ORF">HZY91_01030</name>
</gene>